<evidence type="ECO:0000256" key="2">
    <source>
        <dbReference type="ARBA" id="ARBA00023125"/>
    </source>
</evidence>
<dbReference type="InterPro" id="IPR005471">
    <property type="entry name" value="Tscrpt_reg_IclR_N"/>
</dbReference>
<keyword evidence="2" id="KW-0238">DNA-binding</keyword>
<dbReference type="Pfam" id="PF01614">
    <property type="entry name" value="IclR_C"/>
    <property type="match status" value="1"/>
</dbReference>
<sequence length="257" mass="28933">MNDETDSSGIVKSGERLLRIIEYLRENDSMGVTELADEMEMSKSAVHKHLQTLVADNYVKNEDGRYEIGFKFLTIGGQIRDQDLLCQFARSAVRKLDNRTEQNTAFVVREDEYGIFACVSSDRYGLRRTVPLGNRYPLHQNASGKAILATLPDEEVEQIIDVTGLPQKTENTIIDRTDLFDELETINERGYATSEAERIDGVLSVAAAVEAPKSNRVGALTLAGPNNEQLKRKVDEEYAETVIEMANELELQLMYQH</sequence>
<gene>
    <name evidence="6" type="ORF">ACFQE6_08335</name>
</gene>
<dbReference type="SUPFAM" id="SSF55781">
    <property type="entry name" value="GAF domain-like"/>
    <property type="match status" value="1"/>
</dbReference>
<accession>A0ABD5SIP3</accession>
<dbReference type="RefSeq" id="WP_273738061.1">
    <property type="nucleotide sequence ID" value="NZ_JAQIVI010000121.1"/>
</dbReference>
<dbReference type="PROSITE" id="PS51078">
    <property type="entry name" value="ICLR_ED"/>
    <property type="match status" value="1"/>
</dbReference>
<dbReference type="InterPro" id="IPR036388">
    <property type="entry name" value="WH-like_DNA-bd_sf"/>
</dbReference>
<dbReference type="InterPro" id="IPR011991">
    <property type="entry name" value="ArsR-like_HTH"/>
</dbReference>
<organism evidence="6 7">
    <name type="scientific">Natrinema soli</name>
    <dbReference type="NCBI Taxonomy" id="1930624"/>
    <lineage>
        <taxon>Archaea</taxon>
        <taxon>Methanobacteriati</taxon>
        <taxon>Methanobacteriota</taxon>
        <taxon>Stenosarchaea group</taxon>
        <taxon>Halobacteria</taxon>
        <taxon>Halobacteriales</taxon>
        <taxon>Natrialbaceae</taxon>
        <taxon>Natrinema</taxon>
    </lineage>
</organism>
<dbReference type="Gene3D" id="1.10.10.10">
    <property type="entry name" value="Winged helix-like DNA-binding domain superfamily/Winged helix DNA-binding domain"/>
    <property type="match status" value="1"/>
</dbReference>
<evidence type="ECO:0000259" key="4">
    <source>
        <dbReference type="PROSITE" id="PS51077"/>
    </source>
</evidence>
<dbReference type="InterPro" id="IPR029016">
    <property type="entry name" value="GAF-like_dom_sf"/>
</dbReference>
<dbReference type="CDD" id="cd00090">
    <property type="entry name" value="HTH_ARSR"/>
    <property type="match status" value="1"/>
</dbReference>
<dbReference type="PROSITE" id="PS51077">
    <property type="entry name" value="HTH_ICLR"/>
    <property type="match status" value="1"/>
</dbReference>
<evidence type="ECO:0000313" key="6">
    <source>
        <dbReference type="EMBL" id="MFC6765016.1"/>
    </source>
</evidence>
<dbReference type="SMART" id="SM00346">
    <property type="entry name" value="HTH_ICLR"/>
    <property type="match status" value="1"/>
</dbReference>
<proteinExistence type="predicted"/>
<keyword evidence="3" id="KW-0804">Transcription</keyword>
<dbReference type="InterPro" id="IPR036390">
    <property type="entry name" value="WH_DNA-bd_sf"/>
</dbReference>
<feature type="domain" description="IclR-ED" evidence="5">
    <location>
        <begin position="71"/>
        <end position="255"/>
    </location>
</feature>
<dbReference type="GO" id="GO:0006355">
    <property type="term" value="P:regulation of DNA-templated transcription"/>
    <property type="evidence" value="ECO:0007669"/>
    <property type="project" value="UniProtKB-ARBA"/>
</dbReference>
<evidence type="ECO:0000259" key="5">
    <source>
        <dbReference type="PROSITE" id="PS51078"/>
    </source>
</evidence>
<feature type="domain" description="HTH iclR-type" evidence="4">
    <location>
        <begin position="11"/>
        <end position="70"/>
    </location>
</feature>
<dbReference type="InterPro" id="IPR050707">
    <property type="entry name" value="HTH_MetabolicPath_Reg"/>
</dbReference>
<dbReference type="GO" id="GO:0003677">
    <property type="term" value="F:DNA binding"/>
    <property type="evidence" value="ECO:0007669"/>
    <property type="project" value="UniProtKB-KW"/>
</dbReference>
<dbReference type="Proteomes" id="UP001596383">
    <property type="component" value="Unassembled WGS sequence"/>
</dbReference>
<dbReference type="PANTHER" id="PTHR30136">
    <property type="entry name" value="HELIX-TURN-HELIX TRANSCRIPTIONAL REGULATOR, ICLR FAMILY"/>
    <property type="match status" value="1"/>
</dbReference>
<dbReference type="AlphaFoldDB" id="A0ABD5SIP3"/>
<dbReference type="SUPFAM" id="SSF46785">
    <property type="entry name" value="Winged helix' DNA-binding domain"/>
    <property type="match status" value="1"/>
</dbReference>
<dbReference type="Gene3D" id="3.30.450.40">
    <property type="match status" value="1"/>
</dbReference>
<protein>
    <submittedName>
        <fullName evidence="6">IclR family transcriptional regulator</fullName>
    </submittedName>
</protein>
<evidence type="ECO:0000256" key="1">
    <source>
        <dbReference type="ARBA" id="ARBA00023015"/>
    </source>
</evidence>
<keyword evidence="7" id="KW-1185">Reference proteome</keyword>
<dbReference type="Pfam" id="PF09339">
    <property type="entry name" value="HTH_IclR"/>
    <property type="match status" value="1"/>
</dbReference>
<dbReference type="PANTHER" id="PTHR30136:SF35">
    <property type="entry name" value="HTH-TYPE TRANSCRIPTIONAL REGULATOR RV1719"/>
    <property type="match status" value="1"/>
</dbReference>
<name>A0ABD5SIP3_9EURY</name>
<dbReference type="InterPro" id="IPR014757">
    <property type="entry name" value="Tscrpt_reg_IclR_C"/>
</dbReference>
<keyword evidence="1" id="KW-0805">Transcription regulation</keyword>
<dbReference type="EMBL" id="JBHSWV010000121">
    <property type="protein sequence ID" value="MFC6765016.1"/>
    <property type="molecule type" value="Genomic_DNA"/>
</dbReference>
<evidence type="ECO:0000256" key="3">
    <source>
        <dbReference type="ARBA" id="ARBA00023163"/>
    </source>
</evidence>
<comment type="caution">
    <text evidence="6">The sequence shown here is derived from an EMBL/GenBank/DDBJ whole genome shotgun (WGS) entry which is preliminary data.</text>
</comment>
<reference evidence="6 7" key="1">
    <citation type="journal article" date="2019" name="Int. J. Syst. Evol. Microbiol.">
        <title>The Global Catalogue of Microorganisms (GCM) 10K type strain sequencing project: providing services to taxonomists for standard genome sequencing and annotation.</title>
        <authorList>
            <consortium name="The Broad Institute Genomics Platform"/>
            <consortium name="The Broad Institute Genome Sequencing Center for Infectious Disease"/>
            <person name="Wu L."/>
            <person name="Ma J."/>
        </authorList>
    </citation>
    <scope>NUCLEOTIDE SEQUENCE [LARGE SCALE GENOMIC DNA]</scope>
    <source>
        <strain evidence="6 7">LMG 29247</strain>
    </source>
</reference>
<evidence type="ECO:0000313" key="7">
    <source>
        <dbReference type="Proteomes" id="UP001596383"/>
    </source>
</evidence>